<dbReference type="RefSeq" id="WP_252251833.1">
    <property type="nucleotide sequence ID" value="NZ_CP098735.1"/>
</dbReference>
<keyword evidence="4" id="KW-1185">Reference proteome</keyword>
<dbReference type="GO" id="GO:0016787">
    <property type="term" value="F:hydrolase activity"/>
    <property type="evidence" value="ECO:0007669"/>
    <property type="project" value="UniProtKB-KW"/>
</dbReference>
<dbReference type="InterPro" id="IPR029058">
    <property type="entry name" value="AB_hydrolase_fold"/>
</dbReference>
<evidence type="ECO:0000256" key="1">
    <source>
        <dbReference type="SAM" id="MobiDB-lite"/>
    </source>
</evidence>
<proteinExistence type="predicted"/>
<dbReference type="Pfam" id="PF12146">
    <property type="entry name" value="Hydrolase_4"/>
    <property type="match status" value="1"/>
</dbReference>
<protein>
    <submittedName>
        <fullName evidence="3">Alpha/beta hydrolase</fullName>
    </submittedName>
</protein>
<gene>
    <name evidence="3" type="ORF">NDR89_09405</name>
</gene>
<dbReference type="SUPFAM" id="SSF53474">
    <property type="entry name" value="alpha/beta-Hydrolases"/>
    <property type="match status" value="1"/>
</dbReference>
<dbReference type="InterPro" id="IPR022742">
    <property type="entry name" value="Hydrolase_4"/>
</dbReference>
<organism evidence="3 4">
    <name type="scientific">Cupriavidus gilardii</name>
    <dbReference type="NCBI Taxonomy" id="82541"/>
    <lineage>
        <taxon>Bacteria</taxon>
        <taxon>Pseudomonadati</taxon>
        <taxon>Pseudomonadota</taxon>
        <taxon>Betaproteobacteria</taxon>
        <taxon>Burkholderiales</taxon>
        <taxon>Burkholderiaceae</taxon>
        <taxon>Cupriavidus</taxon>
    </lineage>
</organism>
<feature type="region of interest" description="Disordered" evidence="1">
    <location>
        <begin position="411"/>
        <end position="441"/>
    </location>
</feature>
<keyword evidence="3" id="KW-0378">Hydrolase</keyword>
<dbReference type="Gene3D" id="3.40.50.1820">
    <property type="entry name" value="alpha/beta hydrolase"/>
    <property type="match status" value="1"/>
</dbReference>
<dbReference type="Proteomes" id="UP001056648">
    <property type="component" value="Chromosome 1"/>
</dbReference>
<evidence type="ECO:0000313" key="3">
    <source>
        <dbReference type="EMBL" id="USE77441.1"/>
    </source>
</evidence>
<feature type="domain" description="Serine aminopeptidase S33" evidence="2">
    <location>
        <begin position="85"/>
        <end position="273"/>
    </location>
</feature>
<evidence type="ECO:0000259" key="2">
    <source>
        <dbReference type="Pfam" id="PF12146"/>
    </source>
</evidence>
<reference evidence="3" key="1">
    <citation type="submission" date="2022-06" db="EMBL/GenBank/DDBJ databases">
        <title>Complete genome sequence and characterization of Cupriavidus gilardii QJ1 isolated from contaminating cells.</title>
        <authorList>
            <person name="Qi J."/>
        </authorList>
    </citation>
    <scope>NUCLEOTIDE SEQUENCE</scope>
    <source>
        <strain evidence="3">QJ1</strain>
    </source>
</reference>
<evidence type="ECO:0000313" key="4">
    <source>
        <dbReference type="Proteomes" id="UP001056648"/>
    </source>
</evidence>
<dbReference type="EMBL" id="CP098735">
    <property type="protein sequence ID" value="USE77441.1"/>
    <property type="molecule type" value="Genomic_DNA"/>
</dbReference>
<sequence>MARRVRGLGTATLVASAAGLIVLASACSLTVRHDAAARQPPAPPTFAAHRAQALASLEGRRRYVSADMRAETEWNLPREWRPAGPPRGGALLVHGLGDSPWSFVDIAPRLAERGLLVRTVLLPGHGTAPADLMGVTLEDWQRVLREQVAALRDTVGEGPLYLGGFSTGANLVLDYAQAHPEVAGLLLVSPALRSGSRWEWLTPWLAPVVPWLLSTGDDRPQQTPVRYLNTPTNGFAQYYRSNVAARAALNARPYDKPALLIVAEHDSVVDSHYVRQVFGTRFTHPSSRLIWYGAGEGNAGADAVVDASAGRVLVRPDRLPAERISQFSHMGVLFSDANPLYGRQGSLRLCLNGQEPAEYRRCVDGGEVWYSDWGYREPGKVHARLTYNPYFAWQTGVMLSVLGLDGSAAPAPESAPATAAATASPAASSMASPTVAPIRSQ</sequence>
<accession>A0ABY4VKB9</accession>
<name>A0ABY4VKB9_9BURK</name>
<dbReference type="PROSITE" id="PS51257">
    <property type="entry name" value="PROKAR_LIPOPROTEIN"/>
    <property type="match status" value="1"/>
</dbReference>